<dbReference type="KEGG" id="pchm:VFPPC_03413"/>
<dbReference type="GeneID" id="28846909"/>
<feature type="transmembrane region" description="Helical" evidence="1">
    <location>
        <begin position="223"/>
        <end position="241"/>
    </location>
</feature>
<keyword evidence="1" id="KW-1133">Transmembrane helix</keyword>
<proteinExistence type="predicted"/>
<keyword evidence="1" id="KW-0472">Membrane</keyword>
<organism evidence="2 3">
    <name type="scientific">Pochonia chlamydosporia 170</name>
    <dbReference type="NCBI Taxonomy" id="1380566"/>
    <lineage>
        <taxon>Eukaryota</taxon>
        <taxon>Fungi</taxon>
        <taxon>Dikarya</taxon>
        <taxon>Ascomycota</taxon>
        <taxon>Pezizomycotina</taxon>
        <taxon>Sordariomycetes</taxon>
        <taxon>Hypocreomycetidae</taxon>
        <taxon>Hypocreales</taxon>
        <taxon>Clavicipitaceae</taxon>
        <taxon>Pochonia</taxon>
    </lineage>
</organism>
<evidence type="ECO:0000313" key="3">
    <source>
        <dbReference type="Proteomes" id="UP000078397"/>
    </source>
</evidence>
<sequence>MAISWDSIRSILLFFGPILLPKAISWYRSIRSASHGLPIQPTPPRVRMALTLLFTLSTIYLVKTLPLFAPENLFTRTQSRLQIPVDVLFNRLSAIRPSNILTTSDHVLRAKFVNLESRLLYLQFGPQVLFECPFCNSDEPKSYFYYALPSIIWPHLANLIVIAVITSPSLTGKHGSQWRTLATIASFTLGSLEAYIVGSYGYQANARALRLTEVDFFFWSMRNYRLIALAVLDAALGWVMYLSSTNRAFVQLPTAAERIDHVTRGLLTVKSRLSAIGIINNTAMRDEELRSRSQTYWGHEVRLMREVMEDREVIEGVNDALGNRIDIDSISKDAASYTDSVLEPLRQLQQEE</sequence>
<dbReference type="EMBL" id="LSBJ02000002">
    <property type="protein sequence ID" value="OAQ71051.1"/>
    <property type="molecule type" value="Genomic_DNA"/>
</dbReference>
<dbReference type="STRING" id="1380566.A0A179G158"/>
<evidence type="ECO:0000313" key="2">
    <source>
        <dbReference type="EMBL" id="OAQ71051.1"/>
    </source>
</evidence>
<dbReference type="OrthoDB" id="4218123at2759"/>
<keyword evidence="1" id="KW-0812">Transmembrane</keyword>
<dbReference type="PANTHER" id="PTHR39470:SF1">
    <property type="entry name" value="CHORISMATE SYNTHASE PROTEIN"/>
    <property type="match status" value="1"/>
</dbReference>
<dbReference type="AlphaFoldDB" id="A0A179G158"/>
<accession>A0A179G158</accession>
<protein>
    <submittedName>
        <fullName evidence="2">Chorismate synthase protein</fullName>
    </submittedName>
</protein>
<keyword evidence="3" id="KW-1185">Reference proteome</keyword>
<dbReference type="PANTHER" id="PTHR39470">
    <property type="entry name" value="CHROMOSOME 10, WHOLE GENOME SHOTGUN SEQUENCE"/>
    <property type="match status" value="1"/>
</dbReference>
<dbReference type="Proteomes" id="UP000078397">
    <property type="component" value="Unassembled WGS sequence"/>
</dbReference>
<feature type="transmembrane region" description="Helical" evidence="1">
    <location>
        <begin position="49"/>
        <end position="69"/>
    </location>
</feature>
<dbReference type="RefSeq" id="XP_018147588.1">
    <property type="nucleotide sequence ID" value="XM_018282915.1"/>
</dbReference>
<evidence type="ECO:0000256" key="1">
    <source>
        <dbReference type="SAM" id="Phobius"/>
    </source>
</evidence>
<feature type="transmembrane region" description="Helical" evidence="1">
    <location>
        <begin position="143"/>
        <end position="166"/>
    </location>
</feature>
<comment type="caution">
    <text evidence="2">The sequence shown here is derived from an EMBL/GenBank/DDBJ whole genome shotgun (WGS) entry which is preliminary data.</text>
</comment>
<feature type="transmembrane region" description="Helical" evidence="1">
    <location>
        <begin position="178"/>
        <end position="202"/>
    </location>
</feature>
<gene>
    <name evidence="2" type="ORF">VFPPC_03413</name>
</gene>
<name>A0A179G158_METCM</name>
<reference evidence="2 3" key="1">
    <citation type="journal article" date="2016" name="PLoS Pathog.">
        <title>Biosynthesis of antibiotic leucinostatins in bio-control fungus Purpureocillium lilacinum and their inhibition on phytophthora revealed by genome mining.</title>
        <authorList>
            <person name="Wang G."/>
            <person name="Liu Z."/>
            <person name="Lin R."/>
            <person name="Li E."/>
            <person name="Mao Z."/>
            <person name="Ling J."/>
            <person name="Yang Y."/>
            <person name="Yin W.B."/>
            <person name="Xie B."/>
        </authorList>
    </citation>
    <scope>NUCLEOTIDE SEQUENCE [LARGE SCALE GENOMIC DNA]</scope>
    <source>
        <strain evidence="2">170</strain>
    </source>
</reference>